<accession>A0A979FCA0</accession>
<feature type="compositionally biased region" description="Basic and acidic residues" evidence="1">
    <location>
        <begin position="842"/>
        <end position="855"/>
    </location>
</feature>
<proteinExistence type="predicted"/>
<evidence type="ECO:0000313" key="3">
    <source>
        <dbReference type="Proteomes" id="UP000221080"/>
    </source>
</evidence>
<keyword evidence="2" id="KW-0812">Transmembrane</keyword>
<feature type="region of interest" description="Disordered" evidence="1">
    <location>
        <begin position="781"/>
        <end position="855"/>
    </location>
</feature>
<feature type="region of interest" description="Disordered" evidence="1">
    <location>
        <begin position="448"/>
        <end position="492"/>
    </location>
</feature>
<feature type="compositionally biased region" description="Polar residues" evidence="1">
    <location>
        <begin position="461"/>
        <end position="470"/>
    </location>
</feature>
<feature type="compositionally biased region" description="Polar residues" evidence="1">
    <location>
        <begin position="787"/>
        <end position="818"/>
    </location>
</feature>
<sequence length="855" mass="96291">MYVSVEELCNSSCLSALPVLSARLAPNGQLVLRIKVMDESRIWSRNIMNVLGPDSHISSFGKIHFVQFSPDGVFGWILKDPVLIDIFLSEPFEILDGHPRKRRHTHELGLLISGPLPRIPNPIACLSTNDMLIFQLTINYTDRLLSHFPVYQKNHLFSSNPTWDFGAFRQLESLVKHSRFNSTRFAHAFMEPGKYVFLDNAVPDWSLIVVVKEEGTECDPTAAAFQPTSPAQLVRHGIVKQQRLNLLPDWGTIGGVLVLMVLLVVVLTLTALLLRPNHANLIAKGRPKPKWRSLGEPTVPVAYVYNEECIDSALLGLRGVGEGAEEEEPAVCKGFKNIFMELEGFNVKTLYDKLEDQNLHLASQLAKHRKDTQEFYRNICQQTDILRDVLENMEPSKLIQWKKIIDSKAQAKKESIYVESSMGLMEAVLKSLEAVLFRLNGEAWQQQHQHRDSRESEIHIRNTQISSTDMSELKARPDTEAASSGQGGRKYLSVPPLSTVPCVSEEDLAKLMALTPLTRTLQDIQQSLQELSQRPRAQEDKSTPSAIPDDPAEWASAKLIPVALDNLSPRCFAVFLFGCHVVQLLSRVCSFPPVMLLLAKTLPVTCTDTLLVYCYKEFYYDTANQILYILESKLQNAGQFVSVLLHSMAYISSGSASRDFMGALHSAISALSMQLFQLTFTQEQLECKIKEEIPHVAFGTIAEDFLSVKIPPETQFSQNLLAERLQKYKYFKLEHFLCEQNPPPANRSAEHPGQMSCKGLEKEQASMLKCQQDTVEQRLKEMRDRLSNSSAAQRTVCQEESPSQTTEQTHPDSQSMSEHTIKPGDNQGEVTEQFPRNKQHSKHMDEASGEKDMMA</sequence>
<dbReference type="KEGG" id="ipu:108277452"/>
<dbReference type="PANTHER" id="PTHR47236">
    <property type="entry name" value="GENE, 32742-RELATED-RELATED"/>
    <property type="match status" value="1"/>
</dbReference>
<evidence type="ECO:0000256" key="2">
    <source>
        <dbReference type="SAM" id="Phobius"/>
    </source>
</evidence>
<dbReference type="GeneID" id="108277452"/>
<dbReference type="AlphaFoldDB" id="A0A979FCA0"/>
<gene>
    <name evidence="4" type="primary">si:ch211-286b4.4</name>
</gene>
<reference evidence="4" key="2">
    <citation type="submission" date="2025-08" db="UniProtKB">
        <authorList>
            <consortium name="RefSeq"/>
        </authorList>
    </citation>
    <scope>IDENTIFICATION</scope>
    <source>
        <tissue evidence="4">Blood</tissue>
    </source>
</reference>
<feature type="compositionally biased region" description="Basic and acidic residues" evidence="1">
    <location>
        <begin position="449"/>
        <end position="460"/>
    </location>
</feature>
<keyword evidence="2" id="KW-0472">Membrane</keyword>
<protein>
    <submittedName>
        <fullName evidence="4">Uncharacterized protein si:ch211-286b4.4</fullName>
    </submittedName>
</protein>
<evidence type="ECO:0000313" key="4">
    <source>
        <dbReference type="RefSeq" id="XP_047017439.2"/>
    </source>
</evidence>
<name>A0A979FCA0_ICTPU</name>
<feature type="transmembrane region" description="Helical" evidence="2">
    <location>
        <begin position="250"/>
        <end position="274"/>
    </location>
</feature>
<evidence type="ECO:0000256" key="1">
    <source>
        <dbReference type="SAM" id="MobiDB-lite"/>
    </source>
</evidence>
<dbReference type="RefSeq" id="XP_047017439.2">
    <property type="nucleotide sequence ID" value="XM_047161483.2"/>
</dbReference>
<keyword evidence="2" id="KW-1133">Transmembrane helix</keyword>
<feature type="region of interest" description="Disordered" evidence="1">
    <location>
        <begin position="528"/>
        <end position="550"/>
    </location>
</feature>
<dbReference type="Proteomes" id="UP000221080">
    <property type="component" value="Chromosome 17"/>
</dbReference>
<dbReference type="PANTHER" id="PTHR47236:SF4">
    <property type="entry name" value="GENE 9195-RELATED"/>
    <property type="match status" value="1"/>
</dbReference>
<reference evidence="3" key="1">
    <citation type="journal article" date="2016" name="Nat. Commun.">
        <title>The channel catfish genome sequence provides insights into the evolution of scale formation in teleosts.</title>
        <authorList>
            <person name="Liu Z."/>
            <person name="Liu S."/>
            <person name="Yao J."/>
            <person name="Bao L."/>
            <person name="Zhang J."/>
            <person name="Li Y."/>
            <person name="Jiang C."/>
            <person name="Sun L."/>
            <person name="Wang R."/>
            <person name="Zhang Y."/>
            <person name="Zhou T."/>
            <person name="Zeng Q."/>
            <person name="Fu Q."/>
            <person name="Gao S."/>
            <person name="Li N."/>
            <person name="Koren S."/>
            <person name="Jiang Y."/>
            <person name="Zimin A."/>
            <person name="Xu P."/>
            <person name="Phillippy A.M."/>
            <person name="Geng X."/>
            <person name="Song L."/>
            <person name="Sun F."/>
            <person name="Li C."/>
            <person name="Wang X."/>
            <person name="Chen A."/>
            <person name="Jin Y."/>
            <person name="Yuan Z."/>
            <person name="Yang Y."/>
            <person name="Tan S."/>
            <person name="Peatman E."/>
            <person name="Lu J."/>
            <person name="Qin Z."/>
            <person name="Dunham R."/>
            <person name="Li Z."/>
            <person name="Sonstegard T."/>
            <person name="Feng J."/>
            <person name="Danzmann R.G."/>
            <person name="Schroeder S."/>
            <person name="Scheffler B."/>
            <person name="Duke M.V."/>
            <person name="Ballard L."/>
            <person name="Kucuktas H."/>
            <person name="Kaltenboeck L."/>
            <person name="Liu H."/>
            <person name="Armbruster J."/>
            <person name="Xie Y."/>
            <person name="Kirby M.L."/>
            <person name="Tian Y."/>
            <person name="Flanagan M.E."/>
            <person name="Mu W."/>
            <person name="Waldbieser G.C."/>
        </authorList>
    </citation>
    <scope>NUCLEOTIDE SEQUENCE [LARGE SCALE GENOMIC DNA]</scope>
    <source>
        <strain evidence="3">SDA103</strain>
    </source>
</reference>
<dbReference type="OrthoDB" id="439917at2759"/>
<organism evidence="3 4">
    <name type="scientific">Ictalurus punctatus</name>
    <name type="common">Channel catfish</name>
    <name type="synonym">Silurus punctatus</name>
    <dbReference type="NCBI Taxonomy" id="7998"/>
    <lineage>
        <taxon>Eukaryota</taxon>
        <taxon>Metazoa</taxon>
        <taxon>Chordata</taxon>
        <taxon>Craniata</taxon>
        <taxon>Vertebrata</taxon>
        <taxon>Euteleostomi</taxon>
        <taxon>Actinopterygii</taxon>
        <taxon>Neopterygii</taxon>
        <taxon>Teleostei</taxon>
        <taxon>Ostariophysi</taxon>
        <taxon>Siluriformes</taxon>
        <taxon>Ictaluridae</taxon>
        <taxon>Ictalurus</taxon>
    </lineage>
</organism>
<keyword evidence="3" id="KW-1185">Reference proteome</keyword>